<keyword evidence="3" id="KW-1185">Reference proteome</keyword>
<dbReference type="PANTHER" id="PTHR28047">
    <property type="entry name" value="PROTEIN DCG1"/>
    <property type="match status" value="1"/>
</dbReference>
<protein>
    <submittedName>
        <fullName evidence="2">Aspartate/glutamate racemase family protein</fullName>
    </submittedName>
</protein>
<dbReference type="InterPro" id="IPR015942">
    <property type="entry name" value="Asp/Glu/hydantoin_racemase"/>
</dbReference>
<name>A0ABU9YYM8_9RHOO</name>
<proteinExistence type="inferred from homology"/>
<accession>A0ABU9YYM8</accession>
<evidence type="ECO:0000313" key="2">
    <source>
        <dbReference type="EMBL" id="MEN3068807.1"/>
    </source>
</evidence>
<dbReference type="Gene3D" id="3.40.50.12500">
    <property type="match status" value="1"/>
</dbReference>
<dbReference type="PANTHER" id="PTHR28047:SF5">
    <property type="entry name" value="PROTEIN DCG1"/>
    <property type="match status" value="1"/>
</dbReference>
<dbReference type="EMBL" id="JBDIVE010000004">
    <property type="protein sequence ID" value="MEN3068807.1"/>
    <property type="molecule type" value="Genomic_DNA"/>
</dbReference>
<gene>
    <name evidence="2" type="ORF">ABDB84_09975</name>
</gene>
<dbReference type="Proteomes" id="UP001410394">
    <property type="component" value="Unassembled WGS sequence"/>
</dbReference>
<evidence type="ECO:0000256" key="1">
    <source>
        <dbReference type="ARBA" id="ARBA00038414"/>
    </source>
</evidence>
<reference evidence="2 3" key="1">
    <citation type="journal article" date="2018" name="Int. J. Syst. Evol. Microbiol.">
        <title>Uliginosibacterium sediminicola sp. nov., isolated from freshwater sediment.</title>
        <authorList>
            <person name="Hwang W.M."/>
            <person name="Kim S.M."/>
            <person name="Kang K."/>
            <person name="Ahn T.Y."/>
        </authorList>
    </citation>
    <scope>NUCLEOTIDE SEQUENCE [LARGE SCALE GENOMIC DNA]</scope>
    <source>
        <strain evidence="2 3">M1-21</strain>
    </source>
</reference>
<dbReference type="RefSeq" id="WP_345919576.1">
    <property type="nucleotide sequence ID" value="NZ_JBDIVE010000004.1"/>
</dbReference>
<dbReference type="InterPro" id="IPR052186">
    <property type="entry name" value="Hydantoin_racemase-like"/>
</dbReference>
<dbReference type="InterPro" id="IPR053714">
    <property type="entry name" value="Iso_Racemase_Enz_sf"/>
</dbReference>
<dbReference type="Pfam" id="PF01177">
    <property type="entry name" value="Asp_Glu_race"/>
    <property type="match status" value="1"/>
</dbReference>
<evidence type="ECO:0000313" key="3">
    <source>
        <dbReference type="Proteomes" id="UP001410394"/>
    </source>
</evidence>
<comment type="similarity">
    <text evidence="1">Belongs to the HyuE racemase family.</text>
</comment>
<organism evidence="2 3">
    <name type="scientific">Uliginosibacterium sediminicola</name>
    <dbReference type="NCBI Taxonomy" id="2024550"/>
    <lineage>
        <taxon>Bacteria</taxon>
        <taxon>Pseudomonadati</taxon>
        <taxon>Pseudomonadota</taxon>
        <taxon>Betaproteobacteria</taxon>
        <taxon>Rhodocyclales</taxon>
        <taxon>Zoogloeaceae</taxon>
        <taxon>Uliginosibacterium</taxon>
    </lineage>
</organism>
<sequence length="224" mass="23330">MSIKRIALLNPNTNDDTTQMMLGIAQQALLPASRVLIEGRTAPRGQSLIVNEPALAEAAQVVQEYGPQVAAEGFDALIVAAFGDPGLTALREQLAIPVTGIAEAGIAEAAAGGRRYSIVSTTPELRNSLQYLAGRYGHADSLVSIRITRGEVQRVMQDPLRMAEALLDSCRDAIELDGAEAIVIGGGPLASAARAIAALLGVPVIEPVVAAVRLSLQRCTATTA</sequence>
<comment type="caution">
    <text evidence="2">The sequence shown here is derived from an EMBL/GenBank/DDBJ whole genome shotgun (WGS) entry which is preliminary data.</text>
</comment>